<dbReference type="eggNOG" id="ENOG5030WWG">
    <property type="taxonomic scope" value="Bacteria"/>
</dbReference>
<sequence length="108" mass="11921">MPAAAAPRPPAGGRPRNANSIELSKYTKERRCQLEQQKEPSLAPVLIVIGVLLVAAVLAALYYRSIEAQKARDRQIAASLARQKQAEEINRQEQAVIKKAPPLKLLRD</sequence>
<name>B2UKL8_RALPJ</name>
<keyword evidence="3" id="KW-0614">Plasmid</keyword>
<evidence type="ECO:0000256" key="1">
    <source>
        <dbReference type="SAM" id="MobiDB-lite"/>
    </source>
</evidence>
<evidence type="ECO:0000256" key="2">
    <source>
        <dbReference type="SAM" id="Phobius"/>
    </source>
</evidence>
<reference evidence="3" key="1">
    <citation type="submission" date="2008-05" db="EMBL/GenBank/DDBJ databases">
        <title>Complete sequence of plasmid1 of Ralstonia pickettii 12J.</title>
        <authorList>
            <consortium name="US DOE Joint Genome Institute"/>
            <person name="Lucas S."/>
            <person name="Copeland A."/>
            <person name="Lapidus A."/>
            <person name="Glavina del Rio T."/>
            <person name="Dalin E."/>
            <person name="Tice H."/>
            <person name="Bruce D."/>
            <person name="Goodwin L."/>
            <person name="Pitluck S."/>
            <person name="Meincke L."/>
            <person name="Brettin T."/>
            <person name="Detter J.C."/>
            <person name="Han C."/>
            <person name="Kuske C.R."/>
            <person name="Schmutz J."/>
            <person name="Larimer F."/>
            <person name="Land M."/>
            <person name="Hauser L."/>
            <person name="Kyrpides N."/>
            <person name="Mikhailova N."/>
            <person name="Marsh T."/>
            <person name="Richardson P."/>
        </authorList>
    </citation>
    <scope>NUCLEOTIDE SEQUENCE</scope>
    <source>
        <strain evidence="3">12J</strain>
        <plasmid evidence="3">pRPIC01</plasmid>
    </source>
</reference>
<dbReference type="EMBL" id="CP001070">
    <property type="protein sequence ID" value="ACD30119.1"/>
    <property type="molecule type" value="Genomic_DNA"/>
</dbReference>
<keyword evidence="2" id="KW-0472">Membrane</keyword>
<dbReference type="HOGENOM" id="CLU_174804_0_0_4"/>
<geneLocation type="plasmid" evidence="3">
    <name>pRPIC01</name>
</geneLocation>
<accession>B2UKL8</accession>
<evidence type="ECO:0000313" key="3">
    <source>
        <dbReference type="EMBL" id="ACD30119.1"/>
    </source>
</evidence>
<proteinExistence type="predicted"/>
<feature type="transmembrane region" description="Helical" evidence="2">
    <location>
        <begin position="42"/>
        <end position="63"/>
    </location>
</feature>
<keyword evidence="2" id="KW-0812">Transmembrane</keyword>
<organism evidence="3">
    <name type="scientific">Ralstonia pickettii (strain 12J)</name>
    <dbReference type="NCBI Taxonomy" id="402626"/>
    <lineage>
        <taxon>Bacteria</taxon>
        <taxon>Pseudomonadati</taxon>
        <taxon>Pseudomonadota</taxon>
        <taxon>Betaproteobacteria</taxon>
        <taxon>Burkholderiales</taxon>
        <taxon>Burkholderiaceae</taxon>
        <taxon>Ralstonia</taxon>
    </lineage>
</organism>
<feature type="region of interest" description="Disordered" evidence="1">
    <location>
        <begin position="1"/>
        <end position="21"/>
    </location>
</feature>
<gene>
    <name evidence="3" type="ordered locus">Rpic_5038</name>
</gene>
<dbReference type="KEGG" id="rpi:Rpic_5038"/>
<keyword evidence="2" id="KW-1133">Transmembrane helix</keyword>
<dbReference type="AlphaFoldDB" id="B2UKL8"/>
<protein>
    <submittedName>
        <fullName evidence="3">Uncharacterized protein</fullName>
    </submittedName>
</protein>